<sequence length="191" mass="20492">MSEVPARLIEDRAWLDAQLASTAKLYPLATRATLGVLWWYSASMVLLGPAVSGQDPALSAVTMVTRPDGLLADARSTPYTGLVGPRLRAMLTSCVAAVSAVSGARERTLWAIATDSLANRMLWAGRSAEAAEFAAAVPELPAPRYVAVRGRQFVRRVSCCLIYQGTNADKCVSCPRQTPADRMARLVQQLG</sequence>
<proteinExistence type="predicted"/>
<reference evidence="2 3" key="1">
    <citation type="submission" date="2019-03" db="EMBL/GenBank/DDBJ databases">
        <title>Genomic Encyclopedia of Type Strains, Phase IV (KMG-IV): sequencing the most valuable type-strain genomes for metagenomic binning, comparative biology and taxonomic classification.</title>
        <authorList>
            <person name="Goeker M."/>
        </authorList>
    </citation>
    <scope>NUCLEOTIDE SEQUENCE [LARGE SCALE GENOMIC DNA]</scope>
    <source>
        <strain evidence="2 3">DSM 45934</strain>
    </source>
</reference>
<evidence type="ECO:0000313" key="3">
    <source>
        <dbReference type="Proteomes" id="UP000295680"/>
    </source>
</evidence>
<dbReference type="EMBL" id="SLWS01000006">
    <property type="protein sequence ID" value="TCO56968.1"/>
    <property type="molecule type" value="Genomic_DNA"/>
</dbReference>
<dbReference type="GO" id="GO:0051537">
    <property type="term" value="F:2 iron, 2 sulfur cluster binding"/>
    <property type="evidence" value="ECO:0007669"/>
    <property type="project" value="InterPro"/>
</dbReference>
<comment type="caution">
    <text evidence="2">The sequence shown here is derived from an EMBL/GenBank/DDBJ whole genome shotgun (WGS) entry which is preliminary data.</text>
</comment>
<evidence type="ECO:0000259" key="1">
    <source>
        <dbReference type="Pfam" id="PF11575"/>
    </source>
</evidence>
<protein>
    <submittedName>
        <fullName evidence="2">FhuF-like iron-sulfur protein</fullName>
    </submittedName>
</protein>
<organism evidence="2 3">
    <name type="scientific">Actinocrispum wychmicini</name>
    <dbReference type="NCBI Taxonomy" id="1213861"/>
    <lineage>
        <taxon>Bacteria</taxon>
        <taxon>Bacillati</taxon>
        <taxon>Actinomycetota</taxon>
        <taxon>Actinomycetes</taxon>
        <taxon>Pseudonocardiales</taxon>
        <taxon>Pseudonocardiaceae</taxon>
        <taxon>Actinocrispum</taxon>
    </lineage>
</organism>
<evidence type="ECO:0000313" key="2">
    <source>
        <dbReference type="EMBL" id="TCO56968.1"/>
    </source>
</evidence>
<dbReference type="RefSeq" id="WP_132120642.1">
    <property type="nucleotide sequence ID" value="NZ_SLWS01000006.1"/>
</dbReference>
<dbReference type="Pfam" id="PF11575">
    <property type="entry name" value="FhuF_C"/>
    <property type="match status" value="1"/>
</dbReference>
<keyword evidence="3" id="KW-1185">Reference proteome</keyword>
<gene>
    <name evidence="2" type="ORF">EV192_106443</name>
</gene>
<accession>A0A4R2JJ04</accession>
<dbReference type="Proteomes" id="UP000295680">
    <property type="component" value="Unassembled WGS sequence"/>
</dbReference>
<dbReference type="OrthoDB" id="3290158at2"/>
<dbReference type="InterPro" id="IPR024726">
    <property type="entry name" value="FhuF_C"/>
</dbReference>
<dbReference type="AlphaFoldDB" id="A0A4R2JJ04"/>
<name>A0A4R2JJ04_9PSEU</name>
<feature type="domain" description="Ferric siderophore reductase C-terminal" evidence="1">
    <location>
        <begin position="156"/>
        <end position="176"/>
    </location>
</feature>